<dbReference type="Proteomes" id="UP001460202">
    <property type="component" value="Unassembled WGS sequence"/>
</dbReference>
<sequence>MRTYIKSLEQETEARIRKIGKTTQMPERSRLTVEIMESMFERLKEFIIDYRFHDELEEIFFFKEVKPHLFSRLIYHSKIYNIKLNRPAGAHDAIHTYLNRALTAIQDYRNKRLRFYCYYILTS</sequence>
<evidence type="ECO:0000313" key="2">
    <source>
        <dbReference type="Proteomes" id="UP001460202"/>
    </source>
</evidence>
<dbReference type="RefSeq" id="WP_349093833.1">
    <property type="nucleotide sequence ID" value="NZ_JBBMFL010000003.1"/>
</dbReference>
<gene>
    <name evidence="1" type="ORF">WMO46_03710</name>
</gene>
<dbReference type="InterPro" id="IPR018534">
    <property type="entry name" value="Tet_reg_excision_RteC"/>
</dbReference>
<proteinExistence type="predicted"/>
<dbReference type="EMBL" id="JBBMFL010000003">
    <property type="protein sequence ID" value="MEQ2544057.1"/>
    <property type="molecule type" value="Genomic_DNA"/>
</dbReference>
<reference evidence="1 2" key="1">
    <citation type="submission" date="2024-03" db="EMBL/GenBank/DDBJ databases">
        <title>Human intestinal bacterial collection.</title>
        <authorList>
            <person name="Pauvert C."/>
            <person name="Hitch T.C.A."/>
            <person name="Clavel T."/>
        </authorList>
    </citation>
    <scope>NUCLEOTIDE SEQUENCE [LARGE SCALE GENOMIC DNA]</scope>
    <source>
        <strain evidence="1 2">CLA-KB-H122</strain>
    </source>
</reference>
<comment type="caution">
    <text evidence="1">The sequence shown here is derived from an EMBL/GenBank/DDBJ whole genome shotgun (WGS) entry which is preliminary data.</text>
</comment>
<dbReference type="Pfam" id="PF09357">
    <property type="entry name" value="RteC"/>
    <property type="match status" value="1"/>
</dbReference>
<accession>A0ABV1GUH8</accession>
<protein>
    <submittedName>
        <fullName evidence="1">RteC domain-containing protein</fullName>
    </submittedName>
</protein>
<organism evidence="1 2">
    <name type="scientific">Alistipes intestinihominis</name>
    <dbReference type="NCBI Taxonomy" id="3133172"/>
    <lineage>
        <taxon>Bacteria</taxon>
        <taxon>Pseudomonadati</taxon>
        <taxon>Bacteroidota</taxon>
        <taxon>Bacteroidia</taxon>
        <taxon>Bacteroidales</taxon>
        <taxon>Rikenellaceae</taxon>
        <taxon>Alistipes</taxon>
    </lineage>
</organism>
<evidence type="ECO:0000313" key="1">
    <source>
        <dbReference type="EMBL" id="MEQ2544057.1"/>
    </source>
</evidence>
<name>A0ABV1GUH8_9BACT</name>
<keyword evidence="2" id="KW-1185">Reference proteome</keyword>